<feature type="non-terminal residue" evidence="1">
    <location>
        <position position="25"/>
    </location>
</feature>
<evidence type="ECO:0000313" key="2">
    <source>
        <dbReference type="Proteomes" id="UP000028524"/>
    </source>
</evidence>
<gene>
    <name evidence="1" type="ORF">S40285_09779</name>
</gene>
<dbReference type="AlphaFoldDB" id="A0A084QW40"/>
<dbReference type="Proteomes" id="UP000028524">
    <property type="component" value="Unassembled WGS sequence"/>
</dbReference>
<keyword evidence="2" id="KW-1185">Reference proteome</keyword>
<organism evidence="1 2">
    <name type="scientific">Stachybotrys chlorohalonatus (strain IBT 40285)</name>
    <dbReference type="NCBI Taxonomy" id="1283841"/>
    <lineage>
        <taxon>Eukaryota</taxon>
        <taxon>Fungi</taxon>
        <taxon>Dikarya</taxon>
        <taxon>Ascomycota</taxon>
        <taxon>Pezizomycotina</taxon>
        <taxon>Sordariomycetes</taxon>
        <taxon>Hypocreomycetidae</taxon>
        <taxon>Hypocreales</taxon>
        <taxon>Stachybotryaceae</taxon>
        <taxon>Stachybotrys</taxon>
    </lineage>
</organism>
<reference evidence="1 2" key="1">
    <citation type="journal article" date="2014" name="BMC Genomics">
        <title>Comparative genome sequencing reveals chemotype-specific gene clusters in the toxigenic black mold Stachybotrys.</title>
        <authorList>
            <person name="Semeiks J."/>
            <person name="Borek D."/>
            <person name="Otwinowski Z."/>
            <person name="Grishin N.V."/>
        </authorList>
    </citation>
    <scope>NUCLEOTIDE SEQUENCE [LARGE SCALE GENOMIC DNA]</scope>
    <source>
        <strain evidence="1 2">IBT 40285</strain>
    </source>
</reference>
<dbReference type="InParanoid" id="A0A084QW40"/>
<accession>A0A084QW40</accession>
<protein>
    <submittedName>
        <fullName evidence="1">Uncharacterized protein</fullName>
    </submittedName>
</protein>
<proteinExistence type="predicted"/>
<sequence length="25" mass="2900">MKDQAVNQADTDQKLIELQIRVETL</sequence>
<dbReference type="HOGENOM" id="CLU_3419467_0_0_1"/>
<evidence type="ECO:0000313" key="1">
    <source>
        <dbReference type="EMBL" id="KFA68175.1"/>
    </source>
</evidence>
<dbReference type="EMBL" id="KL659965">
    <property type="protein sequence ID" value="KFA68175.1"/>
    <property type="molecule type" value="Genomic_DNA"/>
</dbReference>
<name>A0A084QW40_STAC4</name>